<reference evidence="1" key="1">
    <citation type="submission" date="2024-04" db="EMBL/GenBank/DDBJ databases">
        <authorList>
            <consortium name="Molecular Ecology Group"/>
        </authorList>
    </citation>
    <scope>NUCLEOTIDE SEQUENCE</scope>
</reference>
<organism evidence="1 2">
    <name type="scientific">Lasius platythorax</name>
    <dbReference type="NCBI Taxonomy" id="488582"/>
    <lineage>
        <taxon>Eukaryota</taxon>
        <taxon>Metazoa</taxon>
        <taxon>Ecdysozoa</taxon>
        <taxon>Arthropoda</taxon>
        <taxon>Hexapoda</taxon>
        <taxon>Insecta</taxon>
        <taxon>Pterygota</taxon>
        <taxon>Neoptera</taxon>
        <taxon>Endopterygota</taxon>
        <taxon>Hymenoptera</taxon>
        <taxon>Apocrita</taxon>
        <taxon>Aculeata</taxon>
        <taxon>Formicoidea</taxon>
        <taxon>Formicidae</taxon>
        <taxon>Formicinae</taxon>
        <taxon>Lasius</taxon>
        <taxon>Lasius</taxon>
    </lineage>
</organism>
<dbReference type="Proteomes" id="UP001497644">
    <property type="component" value="Chromosome 9"/>
</dbReference>
<proteinExistence type="predicted"/>
<sequence>MIQLLLRESNNPRQNTTRRGYLEEREDNSLNSVVLDEISFKDVAQEHSILDEIFHRYKDIASMSEGQAECEARFESNCHWRDIIPGFISSKNEIYTTRWDVARSILFPTGGNSRTFLLPGKRVTRCTVYRSVNRASCELIDHRELDT</sequence>
<evidence type="ECO:0000313" key="2">
    <source>
        <dbReference type="Proteomes" id="UP001497644"/>
    </source>
</evidence>
<name>A0AAV2PBK1_9HYME</name>
<dbReference type="EMBL" id="OZ034832">
    <property type="protein sequence ID" value="CAL1689358.1"/>
    <property type="molecule type" value="Genomic_DNA"/>
</dbReference>
<evidence type="ECO:0000313" key="1">
    <source>
        <dbReference type="EMBL" id="CAL1689358.1"/>
    </source>
</evidence>
<protein>
    <submittedName>
        <fullName evidence="1">Uncharacterized protein</fullName>
    </submittedName>
</protein>
<dbReference type="AlphaFoldDB" id="A0AAV2PBK1"/>
<gene>
    <name evidence="1" type="ORF">LPLAT_LOCUS14302</name>
</gene>
<accession>A0AAV2PBK1</accession>
<keyword evidence="2" id="KW-1185">Reference proteome</keyword>